<gene>
    <name evidence="1" type="ORF">ScoT_23090</name>
</gene>
<comment type="caution">
    <text evidence="1">The sequence shown here is derived from an EMBL/GenBank/DDBJ whole genome shotgun (WGS) entry which is preliminary data.</text>
</comment>
<protein>
    <submittedName>
        <fullName evidence="1">Uncharacterized protein</fullName>
    </submittedName>
</protein>
<dbReference type="AlphaFoldDB" id="A0AA37BWM5"/>
<dbReference type="Proteomes" id="UP001051844">
    <property type="component" value="Unassembled WGS sequence"/>
</dbReference>
<evidence type="ECO:0000313" key="1">
    <source>
        <dbReference type="EMBL" id="GHI46135.1"/>
    </source>
</evidence>
<organism evidence="1 2">
    <name type="scientific">Streptomyces albidoflavus</name>
    <dbReference type="NCBI Taxonomy" id="1886"/>
    <lineage>
        <taxon>Bacteria</taxon>
        <taxon>Bacillati</taxon>
        <taxon>Actinomycetota</taxon>
        <taxon>Actinomycetes</taxon>
        <taxon>Kitasatosporales</taxon>
        <taxon>Streptomycetaceae</taxon>
        <taxon>Streptomyces</taxon>
        <taxon>Streptomyces albidoflavus group</taxon>
    </lineage>
</organism>
<name>A0AA37BWM5_9ACTN</name>
<reference evidence="1" key="1">
    <citation type="submission" date="2022-09" db="EMBL/GenBank/DDBJ databases">
        <title>Whole genome shotgun sequence of Streptomyces albidoflavus NBRC 12854.</title>
        <authorList>
            <person name="Komaki H."/>
            <person name="Tamura T."/>
        </authorList>
    </citation>
    <scope>NUCLEOTIDE SEQUENCE</scope>
    <source>
        <strain evidence="1">NBRC 12854</strain>
    </source>
</reference>
<accession>A0AA37BWM5</accession>
<proteinExistence type="predicted"/>
<evidence type="ECO:0000313" key="2">
    <source>
        <dbReference type="Proteomes" id="UP001051844"/>
    </source>
</evidence>
<dbReference type="EMBL" id="BNDZ01000005">
    <property type="protein sequence ID" value="GHI46135.1"/>
    <property type="molecule type" value="Genomic_DNA"/>
</dbReference>
<sequence>MAAAESSCVSWVSPALSADRCASGAVDAVRRVCASSWGDMMSSIVLGIWLPMPMRALKVCGASEAGRVEWVLL</sequence>